<evidence type="ECO:0000259" key="1">
    <source>
        <dbReference type="PROSITE" id="PS51725"/>
    </source>
</evidence>
<evidence type="ECO:0000313" key="3">
    <source>
        <dbReference type="EMBL" id="OLP47828.1"/>
    </source>
</evidence>
<feature type="domain" description="ABM" evidence="1">
    <location>
        <begin position="12"/>
        <end position="98"/>
    </location>
</feature>
<dbReference type="Gene3D" id="3.30.70.100">
    <property type="match status" value="1"/>
</dbReference>
<evidence type="ECO:0000313" key="4">
    <source>
        <dbReference type="Proteomes" id="UP000185598"/>
    </source>
</evidence>
<dbReference type="OrthoDB" id="9797060at2"/>
<accession>A0A1Q9A043</accession>
<dbReference type="AlphaFoldDB" id="A0A1Q9A043"/>
<dbReference type="EMBL" id="JACIED010000002">
    <property type="protein sequence ID" value="MBB4007570.1"/>
    <property type="molecule type" value="Genomic_DNA"/>
</dbReference>
<keyword evidence="4" id="KW-1185">Reference proteome</keyword>
<keyword evidence="2" id="KW-0503">Monooxygenase</keyword>
<dbReference type="GO" id="GO:0004497">
    <property type="term" value="F:monooxygenase activity"/>
    <property type="evidence" value="ECO:0007669"/>
    <property type="project" value="UniProtKB-KW"/>
</dbReference>
<dbReference type="PROSITE" id="PS51725">
    <property type="entry name" value="ABM"/>
    <property type="match status" value="1"/>
</dbReference>
<dbReference type="SUPFAM" id="SSF54909">
    <property type="entry name" value="Dimeric alpha+beta barrel"/>
    <property type="match status" value="1"/>
</dbReference>
<evidence type="ECO:0000313" key="5">
    <source>
        <dbReference type="Proteomes" id="UP000544107"/>
    </source>
</evidence>
<comment type="caution">
    <text evidence="3">The sequence shown here is derived from an EMBL/GenBank/DDBJ whole genome shotgun (WGS) entry which is preliminary data.</text>
</comment>
<dbReference type="EMBL" id="MKIN01000027">
    <property type="protein sequence ID" value="OLP47828.1"/>
    <property type="molecule type" value="Genomic_DNA"/>
</dbReference>
<organism evidence="3 4">
    <name type="scientific">Allorhizobium taibaishanense</name>
    <dbReference type="NCBI Taxonomy" id="887144"/>
    <lineage>
        <taxon>Bacteria</taxon>
        <taxon>Pseudomonadati</taxon>
        <taxon>Pseudomonadota</taxon>
        <taxon>Alphaproteobacteria</taxon>
        <taxon>Hyphomicrobiales</taxon>
        <taxon>Rhizobiaceae</taxon>
        <taxon>Rhizobium/Agrobacterium group</taxon>
        <taxon>Allorhizobium</taxon>
    </lineage>
</organism>
<sequence length="111" mass="12495">MSDFANLPAPPYYVVCFSSCRSEVDNGYGDMAETMVELASRQPGFLGVESAREATGFGITNSYWTDEASIRAWKQVVDHLAAQRQGRAEWYNHYEVRVAKVERSYSFAKAP</sequence>
<dbReference type="InterPro" id="IPR052936">
    <property type="entry name" value="Jasmonate_Hydroxylase-like"/>
</dbReference>
<proteinExistence type="predicted"/>
<dbReference type="Pfam" id="PF03992">
    <property type="entry name" value="ABM"/>
    <property type="match status" value="1"/>
</dbReference>
<protein>
    <submittedName>
        <fullName evidence="2">Heme-degrading monooxygenase HmoA</fullName>
    </submittedName>
    <submittedName>
        <fullName evidence="3">Polysaccharide biosynthesis protein</fullName>
    </submittedName>
</protein>
<dbReference type="RefSeq" id="WP_075617007.1">
    <property type="nucleotide sequence ID" value="NZ_JACIED010000002.1"/>
</dbReference>
<keyword evidence="2" id="KW-0560">Oxidoreductase</keyword>
<dbReference type="PANTHER" id="PTHR37811:SF2">
    <property type="entry name" value="ABM DOMAIN-CONTAINING PROTEIN"/>
    <property type="match status" value="1"/>
</dbReference>
<evidence type="ECO:0000313" key="2">
    <source>
        <dbReference type="EMBL" id="MBB4007570.1"/>
    </source>
</evidence>
<gene>
    <name evidence="3" type="ORF">BJF91_03520</name>
    <name evidence="2" type="ORF">GGQ71_001833</name>
</gene>
<dbReference type="InterPro" id="IPR011008">
    <property type="entry name" value="Dimeric_a/b-barrel"/>
</dbReference>
<dbReference type="InterPro" id="IPR007138">
    <property type="entry name" value="ABM_dom"/>
</dbReference>
<dbReference type="Proteomes" id="UP000185598">
    <property type="component" value="Unassembled WGS sequence"/>
</dbReference>
<dbReference type="Proteomes" id="UP000544107">
    <property type="component" value="Unassembled WGS sequence"/>
</dbReference>
<dbReference type="STRING" id="887144.BJF91_03520"/>
<name>A0A1Q9A043_9HYPH</name>
<dbReference type="PANTHER" id="PTHR37811">
    <property type="entry name" value="BLL5343 PROTEIN"/>
    <property type="match status" value="1"/>
</dbReference>
<reference evidence="2 5" key="2">
    <citation type="submission" date="2020-08" db="EMBL/GenBank/DDBJ databases">
        <title>Genomic Encyclopedia of Type Strains, Phase IV (KMG-IV): sequencing the most valuable type-strain genomes for metagenomic binning, comparative biology and taxonomic classification.</title>
        <authorList>
            <person name="Goeker M."/>
        </authorList>
    </citation>
    <scope>NUCLEOTIDE SEQUENCE [LARGE SCALE GENOMIC DNA]</scope>
    <source>
        <strain evidence="2 5">DSM 100021</strain>
    </source>
</reference>
<reference evidence="3 4" key="1">
    <citation type="submission" date="2016-09" db="EMBL/GenBank/DDBJ databases">
        <title>Rhizobium oryziradicis sp. nov., isolated from the root of rice.</title>
        <authorList>
            <person name="Zhao J."/>
            <person name="Zhang X."/>
        </authorList>
    </citation>
    <scope>NUCLEOTIDE SEQUENCE [LARGE SCALE GENOMIC DNA]</scope>
    <source>
        <strain evidence="3 4">14971</strain>
    </source>
</reference>